<dbReference type="InterPro" id="IPR001789">
    <property type="entry name" value="Sig_transdc_resp-reg_receiver"/>
</dbReference>
<feature type="modified residue" description="4-aspartylphosphate" evidence="4">
    <location>
        <position position="59"/>
    </location>
</feature>
<feature type="domain" description="HTH luxR-type" evidence="6">
    <location>
        <begin position="140"/>
        <end position="205"/>
    </location>
</feature>
<dbReference type="Proteomes" id="UP000294215">
    <property type="component" value="Unassembled WGS sequence"/>
</dbReference>
<evidence type="ECO:0000313" key="9">
    <source>
        <dbReference type="Proteomes" id="UP000294215"/>
    </source>
</evidence>
<dbReference type="SMART" id="SM00448">
    <property type="entry name" value="REC"/>
    <property type="match status" value="1"/>
</dbReference>
<evidence type="ECO:0000256" key="2">
    <source>
        <dbReference type="ARBA" id="ARBA00023125"/>
    </source>
</evidence>
<dbReference type="EMBL" id="SIMR01000012">
    <property type="protein sequence ID" value="TBC01371.1"/>
    <property type="molecule type" value="Genomic_DNA"/>
</dbReference>
<name>A0AB38HQD1_9HYPH</name>
<evidence type="ECO:0000256" key="4">
    <source>
        <dbReference type="PROSITE-ProRule" id="PRU00169"/>
    </source>
</evidence>
<keyword evidence="1" id="KW-0805">Transcription regulation</keyword>
<dbReference type="InterPro" id="IPR011006">
    <property type="entry name" value="CheY-like_superfamily"/>
</dbReference>
<sequence>MPPSSSTAPIVLIVDDDELVLKSIDGLVRSAGYRSALYGSAVELLSKPLPEGVRCLVVDVRMPLVSGLDLQAELTKRGDRIPILFVTGHGDIPMSVQAMKAGAIDFLSKPFRDQDIMDAIGCALVEDMRLKELESELDSLRARFESLTSREREVLHLVSRGLLNKQVANQLGLSEITVKLYRGGAMRKMHAQTLAQLVRMIEALERGTLQPHTPV</sequence>
<gene>
    <name evidence="8" type="ORF">ELH40_38775</name>
</gene>
<feature type="coiled-coil region" evidence="5">
    <location>
        <begin position="123"/>
        <end position="150"/>
    </location>
</feature>
<protein>
    <submittedName>
        <fullName evidence="8">Response regulator transcription factor</fullName>
    </submittedName>
</protein>
<evidence type="ECO:0000259" key="6">
    <source>
        <dbReference type="PROSITE" id="PS50043"/>
    </source>
</evidence>
<evidence type="ECO:0000259" key="7">
    <source>
        <dbReference type="PROSITE" id="PS50110"/>
    </source>
</evidence>
<accession>A0AB38HQD1</accession>
<dbReference type="InterPro" id="IPR036388">
    <property type="entry name" value="WH-like_DNA-bd_sf"/>
</dbReference>
<dbReference type="GO" id="GO:0006355">
    <property type="term" value="P:regulation of DNA-templated transcription"/>
    <property type="evidence" value="ECO:0007669"/>
    <property type="project" value="InterPro"/>
</dbReference>
<keyword evidence="2" id="KW-0238">DNA-binding</keyword>
<evidence type="ECO:0000313" key="8">
    <source>
        <dbReference type="EMBL" id="TBC01371.1"/>
    </source>
</evidence>
<dbReference type="PROSITE" id="PS50043">
    <property type="entry name" value="HTH_LUXR_2"/>
    <property type="match status" value="1"/>
</dbReference>
<dbReference type="PROSITE" id="PS50110">
    <property type="entry name" value="RESPONSE_REGULATORY"/>
    <property type="match status" value="1"/>
</dbReference>
<dbReference type="PANTHER" id="PTHR44688:SF16">
    <property type="entry name" value="DNA-BINDING TRANSCRIPTIONAL ACTIVATOR DEVR_DOSR"/>
    <property type="match status" value="1"/>
</dbReference>
<dbReference type="Pfam" id="PF00196">
    <property type="entry name" value="GerE"/>
    <property type="match status" value="1"/>
</dbReference>
<dbReference type="SMART" id="SM00421">
    <property type="entry name" value="HTH_LUXR"/>
    <property type="match status" value="1"/>
</dbReference>
<dbReference type="Pfam" id="PF00072">
    <property type="entry name" value="Response_reg"/>
    <property type="match status" value="1"/>
</dbReference>
<dbReference type="CDD" id="cd06170">
    <property type="entry name" value="LuxR_C_like"/>
    <property type="match status" value="1"/>
</dbReference>
<dbReference type="GO" id="GO:0003677">
    <property type="term" value="F:DNA binding"/>
    <property type="evidence" value="ECO:0007669"/>
    <property type="project" value="UniProtKB-KW"/>
</dbReference>
<dbReference type="PANTHER" id="PTHR44688">
    <property type="entry name" value="DNA-BINDING TRANSCRIPTIONAL ACTIVATOR DEVR_DOSR"/>
    <property type="match status" value="1"/>
</dbReference>
<evidence type="ECO:0000256" key="1">
    <source>
        <dbReference type="ARBA" id="ARBA00023015"/>
    </source>
</evidence>
<comment type="caution">
    <text evidence="8">The sequence shown here is derived from an EMBL/GenBank/DDBJ whole genome shotgun (WGS) entry which is preliminary data.</text>
</comment>
<dbReference type="Gene3D" id="1.10.10.10">
    <property type="entry name" value="Winged helix-like DNA-binding domain superfamily/Winged helix DNA-binding domain"/>
    <property type="match status" value="1"/>
</dbReference>
<dbReference type="InterPro" id="IPR000792">
    <property type="entry name" value="Tscrpt_reg_LuxR_C"/>
</dbReference>
<proteinExistence type="predicted"/>
<reference evidence="8 9" key="1">
    <citation type="submission" date="2019-02" db="EMBL/GenBank/DDBJ databases">
        <title>The genomic architecture of introgression among sibling species of bacteria.</title>
        <authorList>
            <person name="Cavassim M.I.A."/>
            <person name="Moeskjaer S."/>
            <person name="Moslemi C."/>
            <person name="Fields B."/>
            <person name="Bachmann A."/>
            <person name="Vilhjalmsson B."/>
            <person name="Schierup M.H."/>
            <person name="Young J.P.W."/>
            <person name="Andersen S.U."/>
        </authorList>
    </citation>
    <scope>NUCLEOTIDE SEQUENCE [LARGE SCALE GENOMIC DNA]</scope>
    <source>
        <strain evidence="8 9">SM92</strain>
    </source>
</reference>
<evidence type="ECO:0000256" key="5">
    <source>
        <dbReference type="SAM" id="Coils"/>
    </source>
</evidence>
<dbReference type="Gene3D" id="3.40.50.2300">
    <property type="match status" value="1"/>
</dbReference>
<feature type="domain" description="Response regulatory" evidence="7">
    <location>
        <begin position="10"/>
        <end position="124"/>
    </location>
</feature>
<dbReference type="GO" id="GO:0000160">
    <property type="term" value="P:phosphorelay signal transduction system"/>
    <property type="evidence" value="ECO:0007669"/>
    <property type="project" value="InterPro"/>
</dbReference>
<organism evidence="8 9">
    <name type="scientific">Rhizobium ruizarguesonis</name>
    <dbReference type="NCBI Taxonomy" id="2081791"/>
    <lineage>
        <taxon>Bacteria</taxon>
        <taxon>Pseudomonadati</taxon>
        <taxon>Pseudomonadota</taxon>
        <taxon>Alphaproteobacteria</taxon>
        <taxon>Hyphomicrobiales</taxon>
        <taxon>Rhizobiaceae</taxon>
        <taxon>Rhizobium/Agrobacterium group</taxon>
        <taxon>Rhizobium</taxon>
    </lineage>
</organism>
<keyword evidence="5" id="KW-0175">Coiled coil</keyword>
<keyword evidence="4" id="KW-0597">Phosphoprotein</keyword>
<dbReference type="AlphaFoldDB" id="A0AB38HQD1"/>
<dbReference type="SUPFAM" id="SSF52172">
    <property type="entry name" value="CheY-like"/>
    <property type="match status" value="1"/>
</dbReference>
<keyword evidence="3" id="KW-0804">Transcription</keyword>
<dbReference type="PRINTS" id="PR00038">
    <property type="entry name" value="HTHLUXR"/>
</dbReference>
<evidence type="ECO:0000256" key="3">
    <source>
        <dbReference type="ARBA" id="ARBA00023163"/>
    </source>
</evidence>